<name>A0A375FQE1_9BURK</name>
<protein>
    <submittedName>
        <fullName evidence="2">Uncharacterized protein</fullName>
    </submittedName>
</protein>
<gene>
    <name evidence="2" type="ORF">CO2235_U840034</name>
</gene>
<sequence length="68" mass="7742">MPNADAGTGDIPPGRSRWRYPVPPGDTVEKTNVNRHAKQSFASDLQTGTRRCCDRGRPCADCLWRRRW</sequence>
<dbReference type="EMBL" id="OGUS01000092">
    <property type="protein sequence ID" value="SPC08293.1"/>
    <property type="molecule type" value="Genomic_DNA"/>
</dbReference>
<evidence type="ECO:0000256" key="1">
    <source>
        <dbReference type="SAM" id="MobiDB-lite"/>
    </source>
</evidence>
<dbReference type="AlphaFoldDB" id="A0A375FQE1"/>
<feature type="region of interest" description="Disordered" evidence="1">
    <location>
        <begin position="1"/>
        <end position="35"/>
    </location>
</feature>
<proteinExistence type="predicted"/>
<reference evidence="3" key="1">
    <citation type="submission" date="2018-01" db="EMBL/GenBank/DDBJ databases">
        <authorList>
            <person name="Gaut B.S."/>
            <person name="Morton B.R."/>
            <person name="Clegg M.T."/>
            <person name="Duvall M.R."/>
        </authorList>
    </citation>
    <scope>NUCLEOTIDE SEQUENCE [LARGE SCALE GENOMIC DNA]</scope>
</reference>
<comment type="caution">
    <text evidence="2">The sequence shown here is derived from an EMBL/GenBank/DDBJ whole genome shotgun (WGS) entry which is preliminary data.</text>
</comment>
<dbReference type="Proteomes" id="UP000256862">
    <property type="component" value="Unassembled WGS sequence"/>
</dbReference>
<accession>A0A375FQE1</accession>
<evidence type="ECO:0000313" key="2">
    <source>
        <dbReference type="EMBL" id="SPC08293.1"/>
    </source>
</evidence>
<evidence type="ECO:0000313" key="3">
    <source>
        <dbReference type="Proteomes" id="UP000256862"/>
    </source>
</evidence>
<organism evidence="2 3">
    <name type="scientific">Cupriavidus oxalaticus</name>
    <dbReference type="NCBI Taxonomy" id="96344"/>
    <lineage>
        <taxon>Bacteria</taxon>
        <taxon>Pseudomonadati</taxon>
        <taxon>Pseudomonadota</taxon>
        <taxon>Betaproteobacteria</taxon>
        <taxon>Burkholderiales</taxon>
        <taxon>Burkholderiaceae</taxon>
        <taxon>Cupriavidus</taxon>
    </lineage>
</organism>